<evidence type="ECO:0000256" key="3">
    <source>
        <dbReference type="SAM" id="SignalP"/>
    </source>
</evidence>
<keyword evidence="2" id="KW-0812">Transmembrane</keyword>
<dbReference type="AlphaFoldDB" id="A0A7W1XQ73"/>
<dbReference type="Proteomes" id="UP000538292">
    <property type="component" value="Unassembled WGS sequence"/>
</dbReference>
<comment type="caution">
    <text evidence="4">The sequence shown here is derived from an EMBL/GenBank/DDBJ whole genome shotgun (WGS) entry which is preliminary data.</text>
</comment>
<feature type="region of interest" description="Disordered" evidence="1">
    <location>
        <begin position="228"/>
        <end position="249"/>
    </location>
</feature>
<feature type="chain" id="PRO_5038386365" evidence="3">
    <location>
        <begin position="27"/>
        <end position="249"/>
    </location>
</feature>
<keyword evidence="3" id="KW-0732">Signal</keyword>
<sequence>MKIGKSRFMRFFCLAFFFLLTGCVNADLHIRIQKDGSGTYQIKVLSNEWVLSRLTGTKDQLRQQGFQIREIENPDERGWIATKRVPSILDEPPATSLTTINQTTAFSPAMKKAAIDGLEVRNHFFTTTIAYRNVIDLGDRLSRQRVEQWLLKQVDLRFHLTTPIRAREHNATTVQDDGKTLTWKIDPVEPNPIYVMYHVPNPVTWSIILLIAAGCLIMAIFRFHRHKRKKRTGDSPGEPPVPFRRDDEK</sequence>
<keyword evidence="5" id="KW-1185">Reference proteome</keyword>
<reference evidence="4 5" key="1">
    <citation type="submission" date="2020-07" db="EMBL/GenBank/DDBJ databases">
        <title>Thermoactinomyces phylogeny.</title>
        <authorList>
            <person name="Dunlap C."/>
        </authorList>
    </citation>
    <scope>NUCLEOTIDE SEQUENCE [LARGE SCALE GENOMIC DNA]</scope>
    <source>
        <strain evidence="4 5">AMNI-1</strain>
    </source>
</reference>
<keyword evidence="2" id="KW-1133">Transmembrane helix</keyword>
<feature type="transmembrane region" description="Helical" evidence="2">
    <location>
        <begin position="203"/>
        <end position="221"/>
    </location>
</feature>
<proteinExistence type="predicted"/>
<keyword evidence="2" id="KW-0472">Membrane</keyword>
<dbReference type="PROSITE" id="PS51257">
    <property type="entry name" value="PROKAR_LIPOPROTEIN"/>
    <property type="match status" value="1"/>
</dbReference>
<dbReference type="EMBL" id="JACEOL010000006">
    <property type="protein sequence ID" value="MBA4601125.1"/>
    <property type="molecule type" value="Genomic_DNA"/>
</dbReference>
<evidence type="ECO:0000256" key="1">
    <source>
        <dbReference type="SAM" id="MobiDB-lite"/>
    </source>
</evidence>
<evidence type="ECO:0000313" key="5">
    <source>
        <dbReference type="Proteomes" id="UP000538292"/>
    </source>
</evidence>
<dbReference type="RefSeq" id="WP_181737289.1">
    <property type="nucleotide sequence ID" value="NZ_JACEOL010000006.1"/>
</dbReference>
<name>A0A7W1XQ73_9BACL</name>
<gene>
    <name evidence="4" type="ORF">H2C83_02050</name>
</gene>
<evidence type="ECO:0000313" key="4">
    <source>
        <dbReference type="EMBL" id="MBA4601125.1"/>
    </source>
</evidence>
<evidence type="ECO:0000256" key="2">
    <source>
        <dbReference type="SAM" id="Phobius"/>
    </source>
</evidence>
<accession>A0A7W1XQ73</accession>
<feature type="signal peptide" evidence="3">
    <location>
        <begin position="1"/>
        <end position="26"/>
    </location>
</feature>
<organism evidence="4 5">
    <name type="scientific">Thermoactinomyces mirandus</name>
    <dbReference type="NCBI Taxonomy" id="2756294"/>
    <lineage>
        <taxon>Bacteria</taxon>
        <taxon>Bacillati</taxon>
        <taxon>Bacillota</taxon>
        <taxon>Bacilli</taxon>
        <taxon>Bacillales</taxon>
        <taxon>Thermoactinomycetaceae</taxon>
        <taxon>Thermoactinomyces</taxon>
    </lineage>
</organism>
<protein>
    <submittedName>
        <fullName evidence="4">DUF3153 domain-containing protein</fullName>
    </submittedName>
</protein>